<evidence type="ECO:0000313" key="3">
    <source>
        <dbReference type="EMBL" id="AJF97392.1"/>
    </source>
</evidence>
<dbReference type="Pfam" id="PF12937">
    <property type="entry name" value="F-box-like"/>
    <property type="match status" value="1"/>
</dbReference>
<reference evidence="3 4" key="1">
    <citation type="journal article" date="2015" name="Parasitol. Res.">
        <title>Viruses in close associations with free-living amoebae.</title>
        <authorList>
            <person name="Scheid P."/>
        </authorList>
    </citation>
    <scope>NUCLEOTIDE SEQUENCE [LARGE SCALE GENOMIC DNA]</scope>
    <source>
        <strain evidence="3">KlaHel</strain>
    </source>
</reference>
<dbReference type="Proteomes" id="UP000202511">
    <property type="component" value="Segment"/>
</dbReference>
<dbReference type="GeneID" id="23462309"/>
<protein>
    <submittedName>
        <fullName evidence="3">F-box domain protein</fullName>
    </submittedName>
</protein>
<accession>A0A0B5JCM2</accession>
<evidence type="ECO:0000259" key="2">
    <source>
        <dbReference type="Pfam" id="PF12937"/>
    </source>
</evidence>
<dbReference type="RefSeq" id="YP_009119627.1">
    <property type="nucleotide sequence ID" value="NC_026440.1"/>
</dbReference>
<dbReference type="InterPro" id="IPR001810">
    <property type="entry name" value="F-box_dom"/>
</dbReference>
<feature type="compositionally biased region" description="Basic residues" evidence="1">
    <location>
        <begin position="375"/>
        <end position="388"/>
    </location>
</feature>
<organism evidence="3 4">
    <name type="scientific">Pandoravirus inopinatum</name>
    <dbReference type="NCBI Taxonomy" id="1605721"/>
    <lineage>
        <taxon>Viruses</taxon>
        <taxon>Pandoravirus</taxon>
    </lineage>
</organism>
<feature type="region of interest" description="Disordered" evidence="1">
    <location>
        <begin position="357"/>
        <end position="388"/>
    </location>
</feature>
<name>A0A0B5JCM2_9VIRU</name>
<dbReference type="EMBL" id="KP136319">
    <property type="protein sequence ID" value="AJF97392.1"/>
    <property type="molecule type" value="Genomic_DNA"/>
</dbReference>
<dbReference type="InterPro" id="IPR036047">
    <property type="entry name" value="F-box-like_dom_sf"/>
</dbReference>
<proteinExistence type="predicted"/>
<dbReference type="KEGG" id="vg:23462309"/>
<evidence type="ECO:0000313" key="4">
    <source>
        <dbReference type="Proteomes" id="UP000202511"/>
    </source>
</evidence>
<evidence type="ECO:0000256" key="1">
    <source>
        <dbReference type="SAM" id="MobiDB-lite"/>
    </source>
</evidence>
<dbReference type="SUPFAM" id="SSF81383">
    <property type="entry name" value="F-box domain"/>
    <property type="match status" value="1"/>
</dbReference>
<sequence>MPSADSRHWSLCRHQKIRIGFADNNGKLLHQDTTTPRVTRQAMLIDDLPEEMLCAVMRQMPPRWVGLAALVSSRWCRCAMTVTQETRRAWPKMRTTRLLWVHYVLVGKKFMDGAACDGHTSAVVWLHDQLRIPWRRGTLRKAALAGHKHTVATMLARRNEVSVDESCLVAALIGGRGLAIARLVHRTGQPWTPMARAAAVALGDPSVVAALNEQCGPRNADNFDVALAVACRRRDLLRAMQATGTEIVHAKRLLQRGAEWGRMPLAHQSVIDYAIRDKLRERGLALRILAHVTVKRRKTRNSDLFDLPWMGRSFWLHNDLHDFERLSPVWRETIDWDLPAPPKPAHAPEVVQCIQRKGRDDQRRAYRGKMMPPPPRRRGRPLGSRHRH</sequence>
<feature type="domain" description="F-box" evidence="2">
    <location>
        <begin position="45"/>
        <end position="80"/>
    </location>
</feature>